<evidence type="ECO:0000313" key="1">
    <source>
        <dbReference type="EMBL" id="CAI9554916.1"/>
    </source>
</evidence>
<feature type="non-terminal residue" evidence="1">
    <location>
        <position position="113"/>
    </location>
</feature>
<proteinExistence type="predicted"/>
<comment type="caution">
    <text evidence="1">The sequence shown here is derived from an EMBL/GenBank/DDBJ whole genome shotgun (WGS) entry which is preliminary data.</text>
</comment>
<sequence>MTQQITMKIQFPCEESTADNRRMGLMISAQQCCQSVPIIAAYQCSIISASSSAQPISAAYHATSSVLPISAASSMHIRDICTDHQGTDQRHHQCSSMPLASAHQCHINATYQC</sequence>
<protein>
    <submittedName>
        <fullName evidence="1">Uncharacterized protein</fullName>
    </submittedName>
</protein>
<reference evidence="1" key="1">
    <citation type="submission" date="2023-05" db="EMBL/GenBank/DDBJ databases">
        <authorList>
            <person name="Stuckert A."/>
        </authorList>
    </citation>
    <scope>NUCLEOTIDE SEQUENCE</scope>
</reference>
<organism evidence="1 2">
    <name type="scientific">Staurois parvus</name>
    <dbReference type="NCBI Taxonomy" id="386267"/>
    <lineage>
        <taxon>Eukaryota</taxon>
        <taxon>Metazoa</taxon>
        <taxon>Chordata</taxon>
        <taxon>Craniata</taxon>
        <taxon>Vertebrata</taxon>
        <taxon>Euteleostomi</taxon>
        <taxon>Amphibia</taxon>
        <taxon>Batrachia</taxon>
        <taxon>Anura</taxon>
        <taxon>Neobatrachia</taxon>
        <taxon>Ranoidea</taxon>
        <taxon>Ranidae</taxon>
        <taxon>Staurois</taxon>
    </lineage>
</organism>
<dbReference type="Proteomes" id="UP001162483">
    <property type="component" value="Unassembled WGS sequence"/>
</dbReference>
<dbReference type="EMBL" id="CATNWA010007835">
    <property type="protein sequence ID" value="CAI9554916.1"/>
    <property type="molecule type" value="Genomic_DNA"/>
</dbReference>
<name>A0ABN9C5G6_9NEOB</name>
<keyword evidence="2" id="KW-1185">Reference proteome</keyword>
<accession>A0ABN9C5G6</accession>
<gene>
    <name evidence="1" type="ORF">SPARVUS_LOCUS4293628</name>
</gene>
<evidence type="ECO:0000313" key="2">
    <source>
        <dbReference type="Proteomes" id="UP001162483"/>
    </source>
</evidence>